<dbReference type="PANTHER" id="PTHR46276">
    <property type="entry name" value="E3 UBIQUITIN-PROTEIN LIGASE UBR5"/>
    <property type="match status" value="1"/>
</dbReference>
<protein>
    <submittedName>
        <fullName evidence="2">Uncharacterized protein</fullName>
    </submittedName>
</protein>
<comment type="caution">
    <text evidence="2">The sequence shown here is derived from an EMBL/GenBank/DDBJ whole genome shotgun (WGS) entry which is preliminary data.</text>
</comment>
<feature type="region of interest" description="Disordered" evidence="1">
    <location>
        <begin position="228"/>
        <end position="252"/>
    </location>
</feature>
<dbReference type="PANTHER" id="PTHR46276:SF1">
    <property type="entry name" value="E3 UBIQUITIN-PROTEIN LIGASE UBR5"/>
    <property type="match status" value="1"/>
</dbReference>
<dbReference type="Proteomes" id="UP001562425">
    <property type="component" value="Unassembled WGS sequence"/>
</dbReference>
<proteinExistence type="predicted"/>
<dbReference type="AlphaFoldDB" id="A0ABD1D6V1"/>
<evidence type="ECO:0000313" key="3">
    <source>
        <dbReference type="Proteomes" id="UP001562425"/>
    </source>
</evidence>
<organism evidence="2 3">
    <name type="scientific">Culex pipiens pipiens</name>
    <name type="common">Northern house mosquito</name>
    <dbReference type="NCBI Taxonomy" id="38569"/>
    <lineage>
        <taxon>Eukaryota</taxon>
        <taxon>Metazoa</taxon>
        <taxon>Ecdysozoa</taxon>
        <taxon>Arthropoda</taxon>
        <taxon>Hexapoda</taxon>
        <taxon>Insecta</taxon>
        <taxon>Pterygota</taxon>
        <taxon>Neoptera</taxon>
        <taxon>Endopterygota</taxon>
        <taxon>Diptera</taxon>
        <taxon>Nematocera</taxon>
        <taxon>Culicoidea</taxon>
        <taxon>Culicidae</taxon>
        <taxon>Culicinae</taxon>
        <taxon>Culicini</taxon>
        <taxon>Culex</taxon>
        <taxon>Culex</taxon>
    </lineage>
</organism>
<keyword evidence="3" id="KW-1185">Reference proteome</keyword>
<evidence type="ECO:0000313" key="2">
    <source>
        <dbReference type="EMBL" id="KAL1395343.1"/>
    </source>
</evidence>
<accession>A0ABD1D6V1</accession>
<gene>
    <name evidence="2" type="ORF">pipiens_011321</name>
</gene>
<reference evidence="2 3" key="1">
    <citation type="submission" date="2024-05" db="EMBL/GenBank/DDBJ databases">
        <title>Culex pipiens pipiens assembly and annotation.</title>
        <authorList>
            <person name="Alout H."/>
            <person name="Durand T."/>
        </authorList>
    </citation>
    <scope>NUCLEOTIDE SEQUENCE [LARGE SCALE GENOMIC DNA]</scope>
    <source>
        <strain evidence="2">HA-2024</strain>
        <tissue evidence="2">Whole body</tissue>
    </source>
</reference>
<dbReference type="EMBL" id="JBEHCU010007177">
    <property type="protein sequence ID" value="KAL1395343.1"/>
    <property type="molecule type" value="Genomic_DNA"/>
</dbReference>
<evidence type="ECO:0000256" key="1">
    <source>
        <dbReference type="SAM" id="MobiDB-lite"/>
    </source>
</evidence>
<feature type="compositionally biased region" description="Basic residues" evidence="1">
    <location>
        <begin position="228"/>
        <end position="242"/>
    </location>
</feature>
<name>A0ABD1D6V1_CULPP</name>
<sequence length="265" mass="30559">MPRLASFYLPLHQDHPGRYLVLENFQNQHCHWSCNYTAAENGPDRARVKIEGEYAAVKFPSLTTLEVPRRGVALTLVSEVVERTSLTTRKDDLQMIKLTKTSRLPDCFQKITRRVAQIPHLPSEEEFARPPRTVKQACTHCLFNLNTGRQEQDSVFPTDIVSFMSRNPKRSECTSEICQRDIFNPHECRANALQIAQLLYEIPFFNPQEEPHSGRFRIIVISAMRNKGWPRRGHAPRPHLGRSRSSTPRPRNIRFGRKVVHSLAV</sequence>